<dbReference type="InterPro" id="IPR011438">
    <property type="entry name" value="DUF1541"/>
</dbReference>
<dbReference type="PROSITE" id="PS51257">
    <property type="entry name" value="PROKAR_LIPOPROTEIN"/>
    <property type="match status" value="1"/>
</dbReference>
<dbReference type="Gene3D" id="2.30.30.1210">
    <property type="entry name" value="Domain of unknown function DUF1541"/>
    <property type="match status" value="1"/>
</dbReference>
<protein>
    <recommendedName>
        <fullName evidence="3">DUF1541 domain-containing protein</fullName>
    </recommendedName>
</protein>
<accession>A0A2R5EQ05</accession>
<evidence type="ECO:0000259" key="3">
    <source>
        <dbReference type="Pfam" id="PF07563"/>
    </source>
</evidence>
<comment type="caution">
    <text evidence="4">The sequence shown here is derived from an EMBL/GenBank/DDBJ whole genome shotgun (WGS) entry which is preliminary data.</text>
</comment>
<proteinExistence type="predicted"/>
<dbReference type="RefSeq" id="WP_108993639.1">
    <property type="nucleotide sequence ID" value="NZ_BDQX01000171.1"/>
</dbReference>
<dbReference type="Proteomes" id="UP000245202">
    <property type="component" value="Unassembled WGS sequence"/>
</dbReference>
<dbReference type="Pfam" id="PF07563">
    <property type="entry name" value="DUF1541"/>
    <property type="match status" value="2"/>
</dbReference>
<feature type="chain" id="PRO_5038397704" description="DUF1541 domain-containing protein" evidence="2">
    <location>
        <begin position="19"/>
        <end position="191"/>
    </location>
</feature>
<feature type="signal peptide" evidence="2">
    <location>
        <begin position="1"/>
        <end position="18"/>
    </location>
</feature>
<dbReference type="EMBL" id="BDQX01000171">
    <property type="protein sequence ID" value="GBG08780.1"/>
    <property type="molecule type" value="Genomic_DNA"/>
</dbReference>
<feature type="compositionally biased region" description="Polar residues" evidence="1">
    <location>
        <begin position="21"/>
        <end position="36"/>
    </location>
</feature>
<organism evidence="4 5">
    <name type="scientific">Paenibacillus agaridevorans</name>
    <dbReference type="NCBI Taxonomy" id="171404"/>
    <lineage>
        <taxon>Bacteria</taxon>
        <taxon>Bacillati</taxon>
        <taxon>Bacillota</taxon>
        <taxon>Bacilli</taxon>
        <taxon>Bacillales</taxon>
        <taxon>Paenibacillaceae</taxon>
        <taxon>Paenibacillus</taxon>
    </lineage>
</organism>
<sequence length="191" mass="20191">MKKALILFGLAATLVLSACGNGNNDTSSEPNKGNNEIQKEGENGHAGMDHSGSSGAPEGMQKAANPTFPEGSEAVITDAHMDGMKDATAMVAGAYDTTVYTVSYTPANGGERVTDHKWVVHEEIKDAGKEPFKPGDEVVLEADHMTGMEGAAATIDSAEQTTVYMIDFTSTTTGEEVKNHKWVTEDELALP</sequence>
<feature type="region of interest" description="Disordered" evidence="1">
    <location>
        <begin position="21"/>
        <end position="68"/>
    </location>
</feature>
<feature type="domain" description="DUF1541" evidence="3">
    <location>
        <begin position="71"/>
        <end position="121"/>
    </location>
</feature>
<name>A0A2R5EQ05_9BACL</name>
<keyword evidence="5" id="KW-1185">Reference proteome</keyword>
<evidence type="ECO:0000313" key="4">
    <source>
        <dbReference type="EMBL" id="GBG08780.1"/>
    </source>
</evidence>
<evidence type="ECO:0000313" key="5">
    <source>
        <dbReference type="Proteomes" id="UP000245202"/>
    </source>
</evidence>
<reference evidence="4 5" key="1">
    <citation type="submission" date="2017-08" db="EMBL/GenBank/DDBJ databases">
        <title>Substantial Increase in Enzyme Production by Combined Drug-Resistance Mutations in Paenibacillus agaridevorans.</title>
        <authorList>
            <person name="Tanaka Y."/>
            <person name="Funane K."/>
            <person name="Hosaka T."/>
            <person name="Shiwa Y."/>
            <person name="Fujita N."/>
            <person name="Miyazaki T."/>
            <person name="Yoshikawa H."/>
            <person name="Murakami K."/>
            <person name="Kasahara K."/>
            <person name="Inaoka T."/>
            <person name="Hiraga Y."/>
            <person name="Ochi K."/>
        </authorList>
    </citation>
    <scope>NUCLEOTIDE SEQUENCE [LARGE SCALE GENOMIC DNA]</scope>
    <source>
        <strain evidence="4 5">T-3040</strain>
    </source>
</reference>
<gene>
    <name evidence="4" type="ORF">PAT3040_03377</name>
</gene>
<keyword evidence="2" id="KW-0732">Signal</keyword>
<feature type="domain" description="DUF1541" evidence="3">
    <location>
        <begin position="134"/>
        <end position="185"/>
    </location>
</feature>
<evidence type="ECO:0000256" key="1">
    <source>
        <dbReference type="SAM" id="MobiDB-lite"/>
    </source>
</evidence>
<evidence type="ECO:0000256" key="2">
    <source>
        <dbReference type="SAM" id="SignalP"/>
    </source>
</evidence>
<dbReference type="AlphaFoldDB" id="A0A2R5EQ05"/>